<organism evidence="7 8">
    <name type="scientific">Candidatus Scatosoma pullistercoris</name>
    <dbReference type="NCBI Taxonomy" id="2840934"/>
    <lineage>
        <taxon>Bacteria</taxon>
        <taxon>Bacillati</taxon>
        <taxon>Bacillota</taxon>
        <taxon>Clostridia</taxon>
        <taxon>Candidatus Scatosoma</taxon>
    </lineage>
</organism>
<evidence type="ECO:0000256" key="5">
    <source>
        <dbReference type="SAM" id="Phobius"/>
    </source>
</evidence>
<dbReference type="GO" id="GO:0005524">
    <property type="term" value="F:ATP binding"/>
    <property type="evidence" value="ECO:0007669"/>
    <property type="project" value="UniProtKB-KW"/>
</dbReference>
<accession>A0A9D1MGD7</accession>
<dbReference type="EMBL" id="DVMZ01000168">
    <property type="protein sequence ID" value="HIU59654.1"/>
    <property type="molecule type" value="Genomic_DNA"/>
</dbReference>
<evidence type="ECO:0000256" key="1">
    <source>
        <dbReference type="ARBA" id="ARBA00004651"/>
    </source>
</evidence>
<comment type="caution">
    <text evidence="7">The sequence shown here is derived from an EMBL/GenBank/DDBJ whole genome shotgun (WGS) entry which is preliminary data.</text>
</comment>
<proteinExistence type="predicted"/>
<evidence type="ECO:0000256" key="3">
    <source>
        <dbReference type="ARBA" id="ARBA00022989"/>
    </source>
</evidence>
<keyword evidence="2 5" id="KW-0812">Transmembrane</keyword>
<dbReference type="Proteomes" id="UP000824081">
    <property type="component" value="Unassembled WGS sequence"/>
</dbReference>
<evidence type="ECO:0000256" key="2">
    <source>
        <dbReference type="ARBA" id="ARBA00022692"/>
    </source>
</evidence>
<evidence type="ECO:0000313" key="7">
    <source>
        <dbReference type="EMBL" id="HIU59654.1"/>
    </source>
</evidence>
<feature type="transmembrane region" description="Helical" evidence="5">
    <location>
        <begin position="60"/>
        <end position="86"/>
    </location>
</feature>
<keyword evidence="4 5" id="KW-0472">Membrane</keyword>
<sequence length="156" mass="17134">MKKLLPYFKPYRVQSILGPLFKLLEATFELLVPVIVSLIIDRGLGERAADLTYPDADKGYIVRMCLVLGAFGAIGLLCAVTAQYFAAKAATGVSSEVRRALFSKLQSLSYSDLDRLGTSTMLTRMTGDVNQLQSGINMALRLFLRSPFIVFGAMIM</sequence>
<dbReference type="GO" id="GO:0140359">
    <property type="term" value="F:ABC-type transporter activity"/>
    <property type="evidence" value="ECO:0007669"/>
    <property type="project" value="InterPro"/>
</dbReference>
<reference evidence="7" key="1">
    <citation type="submission" date="2020-10" db="EMBL/GenBank/DDBJ databases">
        <authorList>
            <person name="Gilroy R."/>
        </authorList>
    </citation>
    <scope>NUCLEOTIDE SEQUENCE</scope>
    <source>
        <strain evidence="7">11687</strain>
    </source>
</reference>
<evidence type="ECO:0000259" key="6">
    <source>
        <dbReference type="PROSITE" id="PS50929"/>
    </source>
</evidence>
<keyword evidence="7" id="KW-0067">ATP-binding</keyword>
<comment type="subcellular location">
    <subcellularLocation>
        <location evidence="1">Cell membrane</location>
        <topology evidence="1">Multi-pass membrane protein</topology>
    </subcellularLocation>
</comment>
<dbReference type="InterPro" id="IPR036640">
    <property type="entry name" value="ABC1_TM_sf"/>
</dbReference>
<dbReference type="PROSITE" id="PS50929">
    <property type="entry name" value="ABC_TM1F"/>
    <property type="match status" value="1"/>
</dbReference>
<dbReference type="GO" id="GO:0005886">
    <property type="term" value="C:plasma membrane"/>
    <property type="evidence" value="ECO:0007669"/>
    <property type="project" value="UniProtKB-SubCell"/>
</dbReference>
<feature type="non-terminal residue" evidence="7">
    <location>
        <position position="156"/>
    </location>
</feature>
<evidence type="ECO:0000313" key="8">
    <source>
        <dbReference type="Proteomes" id="UP000824081"/>
    </source>
</evidence>
<reference evidence="7" key="2">
    <citation type="journal article" date="2021" name="PeerJ">
        <title>Extensive microbial diversity within the chicken gut microbiome revealed by metagenomics and culture.</title>
        <authorList>
            <person name="Gilroy R."/>
            <person name="Ravi A."/>
            <person name="Getino M."/>
            <person name="Pursley I."/>
            <person name="Horton D.L."/>
            <person name="Alikhan N.F."/>
            <person name="Baker D."/>
            <person name="Gharbi K."/>
            <person name="Hall N."/>
            <person name="Watson M."/>
            <person name="Adriaenssens E.M."/>
            <person name="Foster-Nyarko E."/>
            <person name="Jarju S."/>
            <person name="Secka A."/>
            <person name="Antonio M."/>
            <person name="Oren A."/>
            <person name="Chaudhuri R.R."/>
            <person name="La Ragione R."/>
            <person name="Hildebrand F."/>
            <person name="Pallen M.J."/>
        </authorList>
    </citation>
    <scope>NUCLEOTIDE SEQUENCE</scope>
    <source>
        <strain evidence="7">11687</strain>
    </source>
</reference>
<feature type="transmembrane region" description="Helical" evidence="5">
    <location>
        <begin position="20"/>
        <end position="40"/>
    </location>
</feature>
<dbReference type="AlphaFoldDB" id="A0A9D1MGD7"/>
<dbReference type="Gene3D" id="1.20.1560.10">
    <property type="entry name" value="ABC transporter type 1, transmembrane domain"/>
    <property type="match status" value="1"/>
</dbReference>
<keyword evidence="7" id="KW-0547">Nucleotide-binding</keyword>
<feature type="domain" description="ABC transmembrane type-1" evidence="6">
    <location>
        <begin position="16"/>
        <end position="156"/>
    </location>
</feature>
<keyword evidence="3 5" id="KW-1133">Transmembrane helix</keyword>
<dbReference type="Pfam" id="PF00664">
    <property type="entry name" value="ABC_membrane"/>
    <property type="match status" value="1"/>
</dbReference>
<evidence type="ECO:0000256" key="4">
    <source>
        <dbReference type="ARBA" id="ARBA00023136"/>
    </source>
</evidence>
<name>A0A9D1MGD7_9FIRM</name>
<gene>
    <name evidence="7" type="ORF">IAC57_06085</name>
</gene>
<dbReference type="InterPro" id="IPR011527">
    <property type="entry name" value="ABC1_TM_dom"/>
</dbReference>
<dbReference type="SUPFAM" id="SSF90123">
    <property type="entry name" value="ABC transporter transmembrane region"/>
    <property type="match status" value="1"/>
</dbReference>
<protein>
    <submittedName>
        <fullName evidence="7">ABC transporter ATP-binding protein</fullName>
    </submittedName>
</protein>